<feature type="compositionally biased region" description="Basic and acidic residues" evidence="2">
    <location>
        <begin position="76"/>
        <end position="92"/>
    </location>
</feature>
<accession>A0A4Z2F8M8</accession>
<comment type="caution">
    <text evidence="4">The sequence shown here is derived from an EMBL/GenBank/DDBJ whole genome shotgun (WGS) entry which is preliminary data.</text>
</comment>
<dbReference type="GO" id="GO:0090162">
    <property type="term" value="P:establishment of epithelial cell polarity"/>
    <property type="evidence" value="ECO:0007669"/>
    <property type="project" value="InterPro"/>
</dbReference>
<dbReference type="PANTHER" id="PTHR33689">
    <property type="entry name" value="FAS-BINDING FACTOR 1"/>
    <property type="match status" value="1"/>
</dbReference>
<dbReference type="PANTHER" id="PTHR33689:SF1">
    <property type="entry name" value="FAS-BINDING FACTOR 1"/>
    <property type="match status" value="1"/>
</dbReference>
<dbReference type="Pfam" id="PF21007">
    <property type="entry name" value="FBF1"/>
    <property type="match status" value="2"/>
</dbReference>
<evidence type="ECO:0000313" key="5">
    <source>
        <dbReference type="Proteomes" id="UP000314294"/>
    </source>
</evidence>
<dbReference type="InterPro" id="IPR049390">
    <property type="entry name" value="FBF1_C"/>
</dbReference>
<dbReference type="GO" id="GO:0060271">
    <property type="term" value="P:cilium assembly"/>
    <property type="evidence" value="ECO:0007669"/>
    <property type="project" value="InterPro"/>
</dbReference>
<feature type="region of interest" description="Disordered" evidence="2">
    <location>
        <begin position="1"/>
        <end position="26"/>
    </location>
</feature>
<dbReference type="GO" id="GO:0036064">
    <property type="term" value="C:ciliary basal body"/>
    <property type="evidence" value="ECO:0007669"/>
    <property type="project" value="TreeGrafter"/>
</dbReference>
<evidence type="ECO:0000313" key="4">
    <source>
        <dbReference type="EMBL" id="TNN37154.1"/>
    </source>
</evidence>
<evidence type="ECO:0000256" key="1">
    <source>
        <dbReference type="SAM" id="Coils"/>
    </source>
</evidence>
<name>A0A4Z2F8M8_9TELE</name>
<reference evidence="4 5" key="1">
    <citation type="submission" date="2019-03" db="EMBL/GenBank/DDBJ databases">
        <title>First draft genome of Liparis tanakae, snailfish: a comprehensive survey of snailfish specific genes.</title>
        <authorList>
            <person name="Kim W."/>
            <person name="Song I."/>
            <person name="Jeong J.-H."/>
            <person name="Kim D."/>
            <person name="Kim S."/>
            <person name="Ryu S."/>
            <person name="Song J.Y."/>
            <person name="Lee S.K."/>
        </authorList>
    </citation>
    <scope>NUCLEOTIDE SEQUENCE [LARGE SCALE GENOMIC DNA]</scope>
    <source>
        <tissue evidence="4">Muscle</tissue>
    </source>
</reference>
<evidence type="ECO:0000256" key="2">
    <source>
        <dbReference type="SAM" id="MobiDB-lite"/>
    </source>
</evidence>
<organism evidence="4 5">
    <name type="scientific">Liparis tanakae</name>
    <name type="common">Tanaka's snailfish</name>
    <dbReference type="NCBI Taxonomy" id="230148"/>
    <lineage>
        <taxon>Eukaryota</taxon>
        <taxon>Metazoa</taxon>
        <taxon>Chordata</taxon>
        <taxon>Craniata</taxon>
        <taxon>Vertebrata</taxon>
        <taxon>Euteleostomi</taxon>
        <taxon>Actinopterygii</taxon>
        <taxon>Neopterygii</taxon>
        <taxon>Teleostei</taxon>
        <taxon>Neoteleostei</taxon>
        <taxon>Acanthomorphata</taxon>
        <taxon>Eupercaria</taxon>
        <taxon>Perciformes</taxon>
        <taxon>Cottioidei</taxon>
        <taxon>Cottales</taxon>
        <taxon>Liparidae</taxon>
        <taxon>Liparis</taxon>
    </lineage>
</organism>
<dbReference type="InterPro" id="IPR033561">
    <property type="entry name" value="FBF1"/>
</dbReference>
<sequence>MGRVDERRHTAVLSDRKSISEMKEDHEEQVRRLKRLKDEEIDAVTSATAQTRSLTVVMEQMEQFSSRLGDLSSRVESSHENTTHGLERGAKHRDEQLRMMQERLAQQQTATEEERSRLKEIVSRMDTQLHEQQRQLEKVKGQLKEHLRMLQQKQERWKMAAEQAKAESTQRGLEGERHALSLQVTMEREELERAKSALLEEQKSVMQHCAEERRKLAADWAHFHSLEKQRHERAEREAGSLLERREGSILSLAQKHAEGEAALREAKRVEAEHRARLGSVHAQTERLRQQEQRLLQVRPSLGTLCRSGESARCITRPVWLQTRLSHLQEDTGRRSRSALMTSLPQVLTSASPDAGSALTYPEPSVSPPAASLASSQAMALQASLALWKYTAEKDREYLREEQIFLENLKKNSHRAASSREAPSWC</sequence>
<keyword evidence="1" id="KW-0175">Coiled coil</keyword>
<evidence type="ECO:0000259" key="3">
    <source>
        <dbReference type="Pfam" id="PF21007"/>
    </source>
</evidence>
<dbReference type="GO" id="GO:0097539">
    <property type="term" value="C:ciliary transition fiber"/>
    <property type="evidence" value="ECO:0007669"/>
    <property type="project" value="InterPro"/>
</dbReference>
<gene>
    <name evidence="4" type="primary">FBF1_0</name>
    <name evidence="4" type="ORF">EYF80_052677</name>
</gene>
<feature type="domain" description="Fas-binding factor 1 C-terminal" evidence="3">
    <location>
        <begin position="253"/>
        <end position="410"/>
    </location>
</feature>
<dbReference type="OrthoDB" id="8195456at2759"/>
<dbReference type="EMBL" id="SRLO01001526">
    <property type="protein sequence ID" value="TNN37154.1"/>
    <property type="molecule type" value="Genomic_DNA"/>
</dbReference>
<dbReference type="Proteomes" id="UP000314294">
    <property type="component" value="Unassembled WGS sequence"/>
</dbReference>
<feature type="coiled-coil region" evidence="1">
    <location>
        <begin position="122"/>
        <end position="167"/>
    </location>
</feature>
<protein>
    <submittedName>
        <fullName evidence="4">Fas-binding factor 1</fullName>
    </submittedName>
</protein>
<feature type="region of interest" description="Disordered" evidence="2">
    <location>
        <begin position="68"/>
        <end position="92"/>
    </location>
</feature>
<dbReference type="GO" id="GO:0005814">
    <property type="term" value="C:centriole"/>
    <property type="evidence" value="ECO:0007669"/>
    <property type="project" value="TreeGrafter"/>
</dbReference>
<keyword evidence="5" id="KW-1185">Reference proteome</keyword>
<feature type="domain" description="Fas-binding factor 1 C-terminal" evidence="3">
    <location>
        <begin position="16"/>
        <end position="239"/>
    </location>
</feature>
<feature type="region of interest" description="Disordered" evidence="2">
    <location>
        <begin position="350"/>
        <end position="369"/>
    </location>
</feature>
<proteinExistence type="predicted"/>
<dbReference type="AlphaFoldDB" id="A0A4Z2F8M8"/>